<dbReference type="Proteomes" id="UP000027265">
    <property type="component" value="Unassembled WGS sequence"/>
</dbReference>
<name>A0A067QM17_9AGAM</name>
<evidence type="ECO:0000256" key="3">
    <source>
        <dbReference type="SAM" id="SignalP"/>
    </source>
</evidence>
<feature type="non-terminal residue" evidence="5">
    <location>
        <position position="148"/>
    </location>
</feature>
<dbReference type="PANTHER" id="PTHR40633">
    <property type="entry name" value="MATRIX PROTEIN, PUTATIVE (AFU_ORTHOLOGUE AFUA_8G05410)-RELATED"/>
    <property type="match status" value="1"/>
</dbReference>
<dbReference type="InterPro" id="IPR018466">
    <property type="entry name" value="Kre9/Knh1-like_N"/>
</dbReference>
<feature type="domain" description="Yeast cell wall synthesis Kre9/Knh1-like N-terminal" evidence="4">
    <location>
        <begin position="24"/>
        <end position="118"/>
    </location>
</feature>
<evidence type="ECO:0000259" key="4">
    <source>
        <dbReference type="Pfam" id="PF10342"/>
    </source>
</evidence>
<sequence length="148" mass="15831">MSPFVLYLFFGFSSAYAVLVPTAPGPGDSFAAGSTCLIKWNADPTDSWAKFSIDLMSGSNDAMRLVTNVASGVDGTDSSLSPYNWTCPQVSPYSSIYFYQFNNSGNSTDRQWTTRFAIASSSGESTPPENPTQPNGDPIPWGSGQLVS</sequence>
<evidence type="ECO:0000313" key="6">
    <source>
        <dbReference type="Proteomes" id="UP000027265"/>
    </source>
</evidence>
<dbReference type="PANTHER" id="PTHR40633:SF1">
    <property type="entry name" value="GPI ANCHORED SERINE-THREONINE RICH PROTEIN (AFU_ORTHOLOGUE AFUA_1G03630)"/>
    <property type="match status" value="1"/>
</dbReference>
<accession>A0A067QM17</accession>
<keyword evidence="1 3" id="KW-0732">Signal</keyword>
<keyword evidence="6" id="KW-1185">Reference proteome</keyword>
<dbReference type="OrthoDB" id="2432613at2759"/>
<proteinExistence type="predicted"/>
<feature type="region of interest" description="Disordered" evidence="2">
    <location>
        <begin position="120"/>
        <end position="148"/>
    </location>
</feature>
<dbReference type="STRING" id="933084.A0A067QM17"/>
<dbReference type="AlphaFoldDB" id="A0A067QM17"/>
<evidence type="ECO:0000313" key="5">
    <source>
        <dbReference type="EMBL" id="KDQ64552.1"/>
    </source>
</evidence>
<reference evidence="6" key="1">
    <citation type="journal article" date="2014" name="Proc. Natl. Acad. Sci. U.S.A.">
        <title>Extensive sampling of basidiomycete genomes demonstrates inadequacy of the white-rot/brown-rot paradigm for wood decay fungi.</title>
        <authorList>
            <person name="Riley R."/>
            <person name="Salamov A.A."/>
            <person name="Brown D.W."/>
            <person name="Nagy L.G."/>
            <person name="Floudas D."/>
            <person name="Held B.W."/>
            <person name="Levasseur A."/>
            <person name="Lombard V."/>
            <person name="Morin E."/>
            <person name="Otillar R."/>
            <person name="Lindquist E.A."/>
            <person name="Sun H."/>
            <person name="LaButti K.M."/>
            <person name="Schmutz J."/>
            <person name="Jabbour D."/>
            <person name="Luo H."/>
            <person name="Baker S.E."/>
            <person name="Pisabarro A.G."/>
            <person name="Walton J.D."/>
            <person name="Blanchette R.A."/>
            <person name="Henrissat B."/>
            <person name="Martin F."/>
            <person name="Cullen D."/>
            <person name="Hibbett D.S."/>
            <person name="Grigoriev I.V."/>
        </authorList>
    </citation>
    <scope>NUCLEOTIDE SEQUENCE [LARGE SCALE GENOMIC DNA]</scope>
    <source>
        <strain evidence="6">MUCL 33604</strain>
    </source>
</reference>
<protein>
    <recommendedName>
        <fullName evidence="4">Yeast cell wall synthesis Kre9/Knh1-like N-terminal domain-containing protein</fullName>
    </recommendedName>
</protein>
<evidence type="ECO:0000256" key="2">
    <source>
        <dbReference type="SAM" id="MobiDB-lite"/>
    </source>
</evidence>
<feature type="signal peptide" evidence="3">
    <location>
        <begin position="1"/>
        <end position="17"/>
    </location>
</feature>
<gene>
    <name evidence="5" type="ORF">JAAARDRAFT_112720</name>
</gene>
<dbReference type="Pfam" id="PF10342">
    <property type="entry name" value="Kre9_KNH"/>
    <property type="match status" value="1"/>
</dbReference>
<feature type="chain" id="PRO_5001644182" description="Yeast cell wall synthesis Kre9/Knh1-like N-terminal domain-containing protein" evidence="3">
    <location>
        <begin position="18"/>
        <end position="148"/>
    </location>
</feature>
<dbReference type="InParanoid" id="A0A067QM17"/>
<evidence type="ECO:0000256" key="1">
    <source>
        <dbReference type="ARBA" id="ARBA00022729"/>
    </source>
</evidence>
<dbReference type="HOGENOM" id="CLU_109939_0_0_1"/>
<dbReference type="EMBL" id="KL197709">
    <property type="protein sequence ID" value="KDQ64552.1"/>
    <property type="molecule type" value="Genomic_DNA"/>
</dbReference>
<organism evidence="5 6">
    <name type="scientific">Jaapia argillacea MUCL 33604</name>
    <dbReference type="NCBI Taxonomy" id="933084"/>
    <lineage>
        <taxon>Eukaryota</taxon>
        <taxon>Fungi</taxon>
        <taxon>Dikarya</taxon>
        <taxon>Basidiomycota</taxon>
        <taxon>Agaricomycotina</taxon>
        <taxon>Agaricomycetes</taxon>
        <taxon>Agaricomycetidae</taxon>
        <taxon>Jaapiales</taxon>
        <taxon>Jaapiaceae</taxon>
        <taxon>Jaapia</taxon>
    </lineage>
</organism>
<feature type="compositionally biased region" description="Polar residues" evidence="2">
    <location>
        <begin position="120"/>
        <end position="135"/>
    </location>
</feature>
<dbReference type="InterPro" id="IPR052982">
    <property type="entry name" value="SRP1/TIP1-like"/>
</dbReference>